<evidence type="ECO:0000256" key="1">
    <source>
        <dbReference type="PROSITE-ProRule" id="PRU00023"/>
    </source>
</evidence>
<feature type="repeat" description="ANK" evidence="1">
    <location>
        <begin position="102"/>
        <end position="134"/>
    </location>
</feature>
<evidence type="ECO:0000313" key="2">
    <source>
        <dbReference type="EMBL" id="OWF47023.1"/>
    </source>
</evidence>
<dbReference type="PROSITE" id="PS50088">
    <property type="entry name" value="ANK_REPEAT"/>
    <property type="match status" value="7"/>
</dbReference>
<sequence length="492" mass="53781">MEAEVTGDIIAAVLAEDVESLNRCLSAGCSQVDIDEALCEAALKANPTIVKLLLQNTNPKPNVRFTNVRNERAIHCACVGGNVEVVKFLYQAGSAIHAADELGQHPLHIAAKLGHVDVVQYLLFRSAHINSSKTFEVQATPLHLAIEARQLDCVKALVDSGRANLNCRTSRQEGGNTPLHMAVLCKFLDGVQLLCDRGADVNARNTAAGKSPLYFAANIEEPKFTRCLLAAGADVDAKTTQGWTPLMNASCSNRPENALALIEHGADINHSDNDSRLSPVIGAITARADRSLRVLLASGADPNASTSRQEHPLLVAASHGNPECVRLLLDAGADIDVMTSRDATVLHRCQRIKYGEARDGVVRMLIEGGAKLNVYNKEGYTPLHNCVFQTTLDNFSLSTLKLLVMAGARVDLGKQSNKKIGRSGLFRNSPLCWLVWNNYIEAAEYLVGCDWYLYDESWMYLPGKTREHELFNDRIRHLSNQPFSLSSCCRLL</sequence>
<dbReference type="PROSITE" id="PS50297">
    <property type="entry name" value="ANK_REP_REGION"/>
    <property type="match status" value="6"/>
</dbReference>
<dbReference type="OrthoDB" id="448455at2759"/>
<dbReference type="PANTHER" id="PTHR46224">
    <property type="entry name" value="ANKYRIN REPEAT FAMILY PROTEIN"/>
    <property type="match status" value="1"/>
</dbReference>
<feature type="repeat" description="ANK" evidence="1">
    <location>
        <begin position="308"/>
        <end position="340"/>
    </location>
</feature>
<reference evidence="2 3" key="1">
    <citation type="journal article" date="2017" name="Nat. Ecol. Evol.">
        <title>Scallop genome provides insights into evolution of bilaterian karyotype and development.</title>
        <authorList>
            <person name="Wang S."/>
            <person name="Zhang J."/>
            <person name="Jiao W."/>
            <person name="Li J."/>
            <person name="Xun X."/>
            <person name="Sun Y."/>
            <person name="Guo X."/>
            <person name="Huan P."/>
            <person name="Dong B."/>
            <person name="Zhang L."/>
            <person name="Hu X."/>
            <person name="Sun X."/>
            <person name="Wang J."/>
            <person name="Zhao C."/>
            <person name="Wang Y."/>
            <person name="Wang D."/>
            <person name="Huang X."/>
            <person name="Wang R."/>
            <person name="Lv J."/>
            <person name="Li Y."/>
            <person name="Zhang Z."/>
            <person name="Liu B."/>
            <person name="Lu W."/>
            <person name="Hui Y."/>
            <person name="Liang J."/>
            <person name="Zhou Z."/>
            <person name="Hou R."/>
            <person name="Li X."/>
            <person name="Liu Y."/>
            <person name="Li H."/>
            <person name="Ning X."/>
            <person name="Lin Y."/>
            <person name="Zhao L."/>
            <person name="Xing Q."/>
            <person name="Dou J."/>
            <person name="Li Y."/>
            <person name="Mao J."/>
            <person name="Guo H."/>
            <person name="Dou H."/>
            <person name="Li T."/>
            <person name="Mu C."/>
            <person name="Jiang W."/>
            <person name="Fu Q."/>
            <person name="Fu X."/>
            <person name="Miao Y."/>
            <person name="Liu J."/>
            <person name="Yu Q."/>
            <person name="Li R."/>
            <person name="Liao H."/>
            <person name="Li X."/>
            <person name="Kong Y."/>
            <person name="Jiang Z."/>
            <person name="Chourrout D."/>
            <person name="Li R."/>
            <person name="Bao Z."/>
        </authorList>
    </citation>
    <scope>NUCLEOTIDE SEQUENCE [LARGE SCALE GENOMIC DNA]</scope>
    <source>
        <strain evidence="2 3">PY_sf001</strain>
    </source>
</reference>
<dbReference type="SUPFAM" id="SSF48403">
    <property type="entry name" value="Ankyrin repeat"/>
    <property type="match status" value="1"/>
</dbReference>
<proteinExistence type="predicted"/>
<feature type="repeat" description="ANK" evidence="1">
    <location>
        <begin position="69"/>
        <end position="101"/>
    </location>
</feature>
<organism evidence="2 3">
    <name type="scientific">Mizuhopecten yessoensis</name>
    <name type="common">Japanese scallop</name>
    <name type="synonym">Patinopecten yessoensis</name>
    <dbReference type="NCBI Taxonomy" id="6573"/>
    <lineage>
        <taxon>Eukaryota</taxon>
        <taxon>Metazoa</taxon>
        <taxon>Spiralia</taxon>
        <taxon>Lophotrochozoa</taxon>
        <taxon>Mollusca</taxon>
        <taxon>Bivalvia</taxon>
        <taxon>Autobranchia</taxon>
        <taxon>Pteriomorphia</taxon>
        <taxon>Pectinida</taxon>
        <taxon>Pectinoidea</taxon>
        <taxon>Pectinidae</taxon>
        <taxon>Mizuhopecten</taxon>
    </lineage>
</organism>
<keyword evidence="3" id="KW-1185">Reference proteome</keyword>
<dbReference type="EMBL" id="NEDP02004049">
    <property type="protein sequence ID" value="OWF47023.1"/>
    <property type="molecule type" value="Genomic_DNA"/>
</dbReference>
<gene>
    <name evidence="2" type="ORF">KP79_PYT01362</name>
</gene>
<feature type="repeat" description="ANK" evidence="1">
    <location>
        <begin position="241"/>
        <end position="273"/>
    </location>
</feature>
<dbReference type="PRINTS" id="PR01415">
    <property type="entry name" value="ANKYRIN"/>
</dbReference>
<feature type="repeat" description="ANK" evidence="1">
    <location>
        <begin position="378"/>
        <end position="415"/>
    </location>
</feature>
<dbReference type="PANTHER" id="PTHR46224:SF64">
    <property type="entry name" value="IQ MOTIF AND ANKYRIN REPEAT DOMAIN-CONTAINING PROTEIN 1"/>
    <property type="match status" value="1"/>
</dbReference>
<dbReference type="AlphaFoldDB" id="A0A210QE72"/>
<dbReference type="InterPro" id="IPR036770">
    <property type="entry name" value="Ankyrin_rpt-contain_sf"/>
</dbReference>
<dbReference type="InterPro" id="IPR002110">
    <property type="entry name" value="Ankyrin_rpt"/>
</dbReference>
<dbReference type="Proteomes" id="UP000242188">
    <property type="component" value="Unassembled WGS sequence"/>
</dbReference>
<accession>A0A210QE72</accession>
<name>A0A210QE72_MIZYE</name>
<feature type="repeat" description="ANK" evidence="1">
    <location>
        <begin position="208"/>
        <end position="240"/>
    </location>
</feature>
<dbReference type="STRING" id="6573.A0A210QE72"/>
<keyword evidence="1" id="KW-0040">ANK repeat</keyword>
<dbReference type="SMART" id="SM00248">
    <property type="entry name" value="ANK"/>
    <property type="match status" value="12"/>
</dbReference>
<protein>
    <submittedName>
        <fullName evidence="2">Ankyrin-3</fullName>
    </submittedName>
</protein>
<evidence type="ECO:0000313" key="3">
    <source>
        <dbReference type="Proteomes" id="UP000242188"/>
    </source>
</evidence>
<feature type="repeat" description="ANK" evidence="1">
    <location>
        <begin position="174"/>
        <end position="206"/>
    </location>
</feature>
<dbReference type="InterPro" id="IPR051616">
    <property type="entry name" value="Cul2-RING_E3_ligase_SR"/>
</dbReference>
<dbReference type="Pfam" id="PF12796">
    <property type="entry name" value="Ank_2"/>
    <property type="match status" value="4"/>
</dbReference>
<comment type="caution">
    <text evidence="2">The sequence shown here is derived from an EMBL/GenBank/DDBJ whole genome shotgun (WGS) entry which is preliminary data.</text>
</comment>
<dbReference type="Gene3D" id="1.25.40.20">
    <property type="entry name" value="Ankyrin repeat-containing domain"/>
    <property type="match status" value="3"/>
</dbReference>